<feature type="coiled-coil region" evidence="1">
    <location>
        <begin position="1160"/>
        <end position="1194"/>
    </location>
</feature>
<feature type="compositionally biased region" description="Basic and acidic residues" evidence="2">
    <location>
        <begin position="472"/>
        <end position="490"/>
    </location>
</feature>
<protein>
    <recommendedName>
        <fullName evidence="5">Chromosome segregation ATPase</fullName>
    </recommendedName>
</protein>
<proteinExistence type="predicted"/>
<feature type="compositionally biased region" description="Low complexity" evidence="2">
    <location>
        <begin position="15"/>
        <end position="24"/>
    </location>
</feature>
<feature type="region of interest" description="Disordered" evidence="2">
    <location>
        <begin position="734"/>
        <end position="764"/>
    </location>
</feature>
<accession>A0A937RK40</accession>
<gene>
    <name evidence="3" type="ORF">I7412_11900</name>
</gene>
<feature type="compositionally biased region" description="Basic and acidic residues" evidence="2">
    <location>
        <begin position="901"/>
        <end position="928"/>
    </location>
</feature>
<organism evidence="3 4">
    <name type="scientific">Frankia nepalensis</name>
    <dbReference type="NCBI Taxonomy" id="1836974"/>
    <lineage>
        <taxon>Bacteria</taxon>
        <taxon>Bacillati</taxon>
        <taxon>Actinomycetota</taxon>
        <taxon>Actinomycetes</taxon>
        <taxon>Frankiales</taxon>
        <taxon>Frankiaceae</taxon>
        <taxon>Frankia</taxon>
    </lineage>
</organism>
<dbReference type="RefSeq" id="WP_203010386.1">
    <property type="nucleotide sequence ID" value="NZ_JADWYU010000199.1"/>
</dbReference>
<evidence type="ECO:0000256" key="2">
    <source>
        <dbReference type="SAM" id="MobiDB-lite"/>
    </source>
</evidence>
<feature type="region of interest" description="Disordered" evidence="2">
    <location>
        <begin position="1"/>
        <end position="29"/>
    </location>
</feature>
<sequence length="1517" mass="162009">MSSARGLQTGLAWDEPAAPSSPEALPTPPLRLRRVHLRGVGPDGARFDPLDLDFTARDGAASRVLLSLTNTGGKSTLITLVSSLVVPAARAQVGGKNLGDYVLTGDTSHVVCEWEDAASRTRTVTGTVMEWKDGRRQPGHRQRSTTNMRRAWYLFRTGPGDYGVDDLPFVSEGRRTTFEAFVGQVSSALSARPRSQWAMTQTQQEWTETLERLTSIDPVLFGYQMRMNDSEAGAEKLLATFDSPDNVVRFFIAALNDDRELADFTAKLGPYAALAVARPGLAALAEFGAQVGARLEAVSARARIADDAGGQTVRARLGGGEHAAALDNRVSRDQTSLRDLEQAAQAAALAFQTARREYGQISDIRLQLLLEDARARLTAAEAAVGRATADARATAAESAAWEAVDLVLDIDRARTDRDAARAAYEAADAGLEPLRARARTARAALAGRLQALADEAEAVAAVASDEAATAERAADEAVDRRSQADGRAHDARRELESIDAAVAAADAAAHAAVTAGWLLDGERPEPCQHRWALAATAADDEADAHGTAADEADEAHQAAVRALDLLDGQLTGLRAAAGDDERARRAFDDDVTALAGHETLRSRLPDGPRDAAEVGRAADAADEEAREADRRAAEHEQVAKIAADELNHLDGTGTAPGAADALAVLAVLVDARLGAVTGLEWIEHNVVDAAARPAFIGARPELAGGVVVTDPARFDAAVAVLTDAELMTRSPVALVTPPPAPRPAEAAGPAEPSEPSGPAGRDGARRHVVLPHRATWDRAWAATRRDELDAARSAAAAVAAAARAAALAHRRASAACAQFVARWPGASRDELVRRSRASADQVAAAERRQETLRAQRDSARAQVATARRERDLALARSAGARTNEQAARGLTPVVAAAERAADRRAGVERDRQRALRDAEEAREAESSARARARAAHGRAARTLANREPWLRERDELGVDVAGPDPGGSLDVARQAWTSVRAELASAEQGMVEAETLARAERVLGDLRGRLPRYPQAAVERARVLAGTIEASSAQLRTGAQRQAREDAAAAEAGRIHAEAERRAADAAERSARPADRPNHVDLANIPEWRPASPGEIPAVLERLEARNAELLARRDEAERAETEARQLHELVAQDVIALSDTSGMWTADKPPTDSVFDGTKEAARTRMRELITALNQAEKAERAARDALRDAVADARAVATDPRWRELDAPIAVRLRSLREPDLVAEAALLARRIDAMTRSARADLDQMDTHRELIRDGLVSLCRDQRRLLKEVSRTSRLPGGLGDLSHRPAVKIVFEEAPEDAAVARLAARIDAWAVELAANPKRASSSEARTRWLADAVRDTVVDRPRAGAWTVEILKPRIDGKVMYCPPDRIPHEFSGGQVLTLAVLVYCALSGVRSAHRAGGARPPGTLILDNPFGAASAEALIAMQHRLAAHTGLQLVCATGLNDAGVDAAFTGEGSVIVKLRNDGDLRRNLSFLRLRAAVVDGVDVTAALTSGRDPDSQRNWVDASAYRIGE</sequence>
<feature type="compositionally biased region" description="Basic and acidic residues" evidence="2">
    <location>
        <begin position="602"/>
        <end position="613"/>
    </location>
</feature>
<dbReference type="Proteomes" id="UP000604475">
    <property type="component" value="Unassembled WGS sequence"/>
</dbReference>
<feature type="compositionally biased region" description="Basic and acidic residues" evidence="2">
    <location>
        <begin position="1042"/>
        <end position="1079"/>
    </location>
</feature>
<feature type="compositionally biased region" description="Basic residues" evidence="2">
    <location>
        <begin position="930"/>
        <end position="939"/>
    </location>
</feature>
<feature type="region of interest" description="Disordered" evidence="2">
    <location>
        <begin position="1035"/>
        <end position="1089"/>
    </location>
</feature>
<keyword evidence="4" id="KW-1185">Reference proteome</keyword>
<feature type="region of interest" description="Disordered" evidence="2">
    <location>
        <begin position="602"/>
        <end position="628"/>
    </location>
</feature>
<evidence type="ECO:0008006" key="5">
    <source>
        <dbReference type="Google" id="ProtNLM"/>
    </source>
</evidence>
<dbReference type="EMBL" id="JAEACQ010000164">
    <property type="protein sequence ID" value="MBL7627863.1"/>
    <property type="molecule type" value="Genomic_DNA"/>
</dbReference>
<reference evidence="3" key="1">
    <citation type="submission" date="2020-12" db="EMBL/GenBank/DDBJ databases">
        <title>Genomic characterization of non-nitrogen-fixing Frankia strains.</title>
        <authorList>
            <person name="Carlos-Shanley C."/>
            <person name="Guerra T."/>
            <person name="Hahn D."/>
        </authorList>
    </citation>
    <scope>NUCLEOTIDE SEQUENCE</scope>
    <source>
        <strain evidence="3">CN6</strain>
    </source>
</reference>
<feature type="coiled-coil region" evidence="1">
    <location>
        <begin position="842"/>
        <end position="869"/>
    </location>
</feature>
<feature type="region of interest" description="Disordered" evidence="2">
    <location>
        <begin position="465"/>
        <end position="490"/>
    </location>
</feature>
<feature type="compositionally biased region" description="Low complexity" evidence="2">
    <location>
        <begin position="743"/>
        <end position="759"/>
    </location>
</feature>
<keyword evidence="1" id="KW-0175">Coiled coil</keyword>
<evidence type="ECO:0000256" key="1">
    <source>
        <dbReference type="SAM" id="Coils"/>
    </source>
</evidence>
<evidence type="ECO:0000313" key="3">
    <source>
        <dbReference type="EMBL" id="MBL7627863.1"/>
    </source>
</evidence>
<name>A0A937RK40_9ACTN</name>
<comment type="caution">
    <text evidence="3">The sequence shown here is derived from an EMBL/GenBank/DDBJ whole genome shotgun (WGS) entry which is preliminary data.</text>
</comment>
<feature type="region of interest" description="Disordered" evidence="2">
    <location>
        <begin position="901"/>
        <end position="940"/>
    </location>
</feature>
<evidence type="ECO:0000313" key="4">
    <source>
        <dbReference type="Proteomes" id="UP000604475"/>
    </source>
</evidence>
<feature type="coiled-coil region" evidence="1">
    <location>
        <begin position="337"/>
        <end position="390"/>
    </location>
</feature>
<feature type="coiled-coil region" evidence="1">
    <location>
        <begin position="1100"/>
        <end position="1127"/>
    </location>
</feature>